<evidence type="ECO:0000256" key="1">
    <source>
        <dbReference type="SAM" id="MobiDB-lite"/>
    </source>
</evidence>
<keyword evidence="3" id="KW-1185">Reference proteome</keyword>
<dbReference type="Proteomes" id="UP000002313">
    <property type="component" value="Chromosome IX"/>
</dbReference>
<reference evidence="2 3" key="2">
    <citation type="journal article" date="2012" name="Proc. Natl. Acad. Sci. U.S.A.">
        <title>Gain and loss of multiple functionally related, horizontally transferred genes in the reduced genomes of two microsporidian parasites.</title>
        <authorList>
            <person name="Pombert J.-F."/>
            <person name="Selman M."/>
            <person name="Burki F."/>
            <person name="Bardell F.T."/>
            <person name="Farinelli L."/>
            <person name="Solter L.F."/>
            <person name="Whitman D.W."/>
            <person name="Weiss L.M."/>
            <person name="Corradi N."/>
            <person name="Keeling P.J."/>
        </authorList>
    </citation>
    <scope>NUCLEOTIDE SEQUENCE [LARGE SCALE GENOMIC DNA]</scope>
    <source>
        <strain evidence="2 3">ATCC 50506</strain>
    </source>
</reference>
<feature type="compositionally biased region" description="Polar residues" evidence="1">
    <location>
        <begin position="1"/>
        <end position="12"/>
    </location>
</feature>
<dbReference type="VEuPathDB" id="MicrosporidiaDB:Eint_090350"/>
<gene>
    <name evidence="2" type="ORF">Eint_090350</name>
</gene>
<feature type="region of interest" description="Disordered" evidence="1">
    <location>
        <begin position="1"/>
        <end position="20"/>
    </location>
</feature>
<dbReference type="HOGENOM" id="CLU_2084827_0_0_1"/>
<protein>
    <submittedName>
        <fullName evidence="2">Uncharacterized protein</fullName>
    </submittedName>
</protein>
<dbReference type="RefSeq" id="XP_003073525.1">
    <property type="nucleotide sequence ID" value="XM_003073479.1"/>
</dbReference>
<name>E0S9A1_ENCIT</name>
<accession>E0S9A1</accession>
<evidence type="ECO:0000313" key="2">
    <source>
        <dbReference type="EMBL" id="ADM12165.1"/>
    </source>
</evidence>
<dbReference type="GeneID" id="9698355"/>
<sequence length="117" mass="12995">MEENTAENSIPNTEARPGDIRIGEVSGEDTLVLYLSQGTGNTGEQCNQNGRCESDISKCKKHKASNCICLSKIHYEIDGDVLCIREMKPFIYISKISILCQCSPSKQKIDNEARIEP</sequence>
<evidence type="ECO:0000313" key="3">
    <source>
        <dbReference type="Proteomes" id="UP000002313"/>
    </source>
</evidence>
<dbReference type="AlphaFoldDB" id="E0S9A1"/>
<reference evidence="2 3" key="1">
    <citation type="journal article" date="2010" name="Nat. Commun.">
        <title>The complete sequence of the smallest known nuclear genome from the microsporidian Encephalitozoon intestinalis.</title>
        <authorList>
            <person name="Corradi N."/>
            <person name="Pombert J.-F."/>
            <person name="Farinelli L."/>
            <person name="Didier E.S."/>
            <person name="Keeling P.J."/>
        </authorList>
    </citation>
    <scope>NUCLEOTIDE SEQUENCE [LARGE SCALE GENOMIC DNA]</scope>
    <source>
        <strain evidence="2 3">ATCC 50506</strain>
    </source>
</reference>
<proteinExistence type="predicted"/>
<dbReference type="KEGG" id="ein:Eint_090350"/>
<dbReference type="OrthoDB" id="2193071at2759"/>
<dbReference type="EMBL" id="CP001950">
    <property type="protein sequence ID" value="ADM12165.1"/>
    <property type="molecule type" value="Genomic_DNA"/>
</dbReference>
<organism evidence="2 3">
    <name type="scientific">Encephalitozoon intestinalis (strain ATCC 50506)</name>
    <name type="common">Microsporidian parasite</name>
    <name type="synonym">Septata intestinalis</name>
    <dbReference type="NCBI Taxonomy" id="876142"/>
    <lineage>
        <taxon>Eukaryota</taxon>
        <taxon>Fungi</taxon>
        <taxon>Fungi incertae sedis</taxon>
        <taxon>Microsporidia</taxon>
        <taxon>Unikaryonidae</taxon>
        <taxon>Encephalitozoon</taxon>
    </lineage>
</organism>